<dbReference type="InterPro" id="IPR003795">
    <property type="entry name" value="DUF192"/>
</dbReference>
<reference evidence="1 2" key="1">
    <citation type="submission" date="2020-05" db="EMBL/GenBank/DDBJ databases">
        <authorList>
            <person name="Khan S.A."/>
            <person name="Jeon C.O."/>
            <person name="Chun B.H."/>
        </authorList>
    </citation>
    <scope>NUCLEOTIDE SEQUENCE [LARGE SCALE GENOMIC DNA]</scope>
    <source>
        <strain evidence="1 2">B156</strain>
    </source>
</reference>
<accession>A0A849KAQ2</accession>
<dbReference type="AlphaFoldDB" id="A0A849KAQ2"/>
<dbReference type="EMBL" id="JABFCS010000001">
    <property type="protein sequence ID" value="NNU42125.1"/>
    <property type="molecule type" value="Genomic_DNA"/>
</dbReference>
<evidence type="ECO:0000313" key="2">
    <source>
        <dbReference type="Proteomes" id="UP000552954"/>
    </source>
</evidence>
<sequence length="180" mass="20089">MASRVTAARVAAWVSVAGEAAAGEVTGDPTTRQQRLPAQQLAPSYEASCAAARPLQPMNLPRVQLIAGEHEIQVYVARSREERALGLMHRRELPEDEGMLFMTDRCAVQRFWMKDTPLPLSIAFLQEDGTILKIADLEPHDLEAESSEHPVRFVLEMNRGWFDERGIRPGTRLAGPVFLE</sequence>
<dbReference type="Proteomes" id="UP000552954">
    <property type="component" value="Unassembled WGS sequence"/>
</dbReference>
<reference evidence="1 2" key="2">
    <citation type="submission" date="2020-06" db="EMBL/GenBank/DDBJ databases">
        <title>Ramlibacter rhizophilus sp. nov., isolated from rhizosphere soil of national flower Mugunghwa from South Korea.</title>
        <authorList>
            <person name="Zheng-Fei Y."/>
            <person name="Huan T."/>
        </authorList>
    </citation>
    <scope>NUCLEOTIDE SEQUENCE [LARGE SCALE GENOMIC DNA]</scope>
    <source>
        <strain evidence="1 2">B156</strain>
    </source>
</reference>
<gene>
    <name evidence="1" type="ORF">HK415_01560</name>
</gene>
<name>A0A849KAQ2_9BURK</name>
<dbReference type="PANTHER" id="PTHR37953:SF1">
    <property type="entry name" value="UPF0127 PROTEIN MJ1496"/>
    <property type="match status" value="1"/>
</dbReference>
<proteinExistence type="predicted"/>
<evidence type="ECO:0000313" key="1">
    <source>
        <dbReference type="EMBL" id="NNU42125.1"/>
    </source>
</evidence>
<keyword evidence="2" id="KW-1185">Reference proteome</keyword>
<dbReference type="Gene3D" id="2.60.120.1140">
    <property type="entry name" value="Protein of unknown function DUF192"/>
    <property type="match status" value="1"/>
</dbReference>
<dbReference type="PANTHER" id="PTHR37953">
    <property type="entry name" value="UPF0127 PROTEIN MJ1496"/>
    <property type="match status" value="1"/>
</dbReference>
<dbReference type="InterPro" id="IPR038695">
    <property type="entry name" value="Saro_0823-like_sf"/>
</dbReference>
<organism evidence="1 2">
    <name type="scientific">Ramlibacter montanisoli</name>
    <dbReference type="NCBI Taxonomy" id="2732512"/>
    <lineage>
        <taxon>Bacteria</taxon>
        <taxon>Pseudomonadati</taxon>
        <taxon>Pseudomonadota</taxon>
        <taxon>Betaproteobacteria</taxon>
        <taxon>Burkholderiales</taxon>
        <taxon>Comamonadaceae</taxon>
        <taxon>Ramlibacter</taxon>
    </lineage>
</organism>
<protein>
    <submittedName>
        <fullName evidence="1">DUF192 domain-containing protein</fullName>
    </submittedName>
</protein>
<comment type="caution">
    <text evidence="1">The sequence shown here is derived from an EMBL/GenBank/DDBJ whole genome shotgun (WGS) entry which is preliminary data.</text>
</comment>
<dbReference type="Pfam" id="PF02643">
    <property type="entry name" value="DUF192"/>
    <property type="match status" value="1"/>
</dbReference>